<comment type="catalytic activity">
    <reaction evidence="10 11">
        <text>5-phospho-alpha-D-ribose 1-diphosphate + nicotinate + ATP + H2O = nicotinate beta-D-ribonucleotide + ADP + phosphate + diphosphate</text>
        <dbReference type="Rhea" id="RHEA:36163"/>
        <dbReference type="ChEBI" id="CHEBI:15377"/>
        <dbReference type="ChEBI" id="CHEBI:30616"/>
        <dbReference type="ChEBI" id="CHEBI:32544"/>
        <dbReference type="ChEBI" id="CHEBI:33019"/>
        <dbReference type="ChEBI" id="CHEBI:43474"/>
        <dbReference type="ChEBI" id="CHEBI:57502"/>
        <dbReference type="ChEBI" id="CHEBI:58017"/>
        <dbReference type="ChEBI" id="CHEBI:456216"/>
        <dbReference type="EC" id="6.3.4.21"/>
    </reaction>
</comment>
<dbReference type="Gene3D" id="3.20.140.10">
    <property type="entry name" value="nicotinate phosphoribosyltransferase"/>
    <property type="match status" value="1"/>
</dbReference>
<evidence type="ECO:0000256" key="11">
    <source>
        <dbReference type="RuleBase" id="RU365100"/>
    </source>
</evidence>
<evidence type="ECO:0000256" key="10">
    <source>
        <dbReference type="ARBA" id="ARBA00048668"/>
    </source>
</evidence>
<comment type="PTM">
    <text evidence="11">Transiently phosphorylated on a His residue during the reaction cycle. Phosphorylation strongly increases the affinity for substrates and increases the rate of nicotinate D-ribonucleotide production. Dephosphorylation regenerates the low-affinity form of the enzyme, leading to product release.</text>
</comment>
<dbReference type="InterPro" id="IPR007229">
    <property type="entry name" value="Nic_PRibTrfase-Fam"/>
</dbReference>
<comment type="similarity">
    <text evidence="2 11">Belongs to the NAPRTase family.</text>
</comment>
<keyword evidence="8 11" id="KW-0808">Transferase</keyword>
<protein>
    <recommendedName>
        <fullName evidence="4 11">Nicotinate phosphoribosyltransferase</fullName>
        <ecNumber evidence="3 11">6.3.4.21</ecNumber>
    </recommendedName>
</protein>
<reference evidence="15 16" key="1">
    <citation type="submission" date="2019-09" db="EMBL/GenBank/DDBJ databases">
        <title>Bird 10,000 Genomes (B10K) Project - Family phase.</title>
        <authorList>
            <person name="Zhang G."/>
        </authorList>
    </citation>
    <scope>NUCLEOTIDE SEQUENCE [LARGE SCALE GENOMIC DNA]</scope>
    <source>
        <strain evidence="15">B10K-DU-009-04</strain>
        <tissue evidence="15">Mixed tissue sample</tissue>
    </source>
</reference>
<name>A0A7L0TFJ6_PODPO</name>
<dbReference type="InterPro" id="IPR040727">
    <property type="entry name" value="NAPRTase_N"/>
</dbReference>
<dbReference type="AlphaFoldDB" id="A0A7L0TFJ6"/>
<evidence type="ECO:0000256" key="2">
    <source>
        <dbReference type="ARBA" id="ARBA00010897"/>
    </source>
</evidence>
<evidence type="ECO:0000256" key="1">
    <source>
        <dbReference type="ARBA" id="ARBA00004952"/>
    </source>
</evidence>
<dbReference type="PANTHER" id="PTHR11098">
    <property type="entry name" value="NICOTINATE PHOSPHORIBOSYLTRANSFERASE"/>
    <property type="match status" value="1"/>
</dbReference>
<evidence type="ECO:0000259" key="12">
    <source>
        <dbReference type="Pfam" id="PF04095"/>
    </source>
</evidence>
<keyword evidence="5" id="KW-0597">Phosphoprotein</keyword>
<comment type="pathway">
    <text evidence="1 11">Cofactor biosynthesis; NAD(+) biosynthesis; nicotinate D-ribonucleotide from nicotinate: step 1/1.</text>
</comment>
<evidence type="ECO:0000256" key="6">
    <source>
        <dbReference type="ARBA" id="ARBA00022598"/>
    </source>
</evidence>
<dbReference type="InterPro" id="IPR041525">
    <property type="entry name" value="N/Namide_PRibTrfase"/>
</dbReference>
<accession>A0A7L0TFJ6</accession>
<feature type="non-terminal residue" evidence="15">
    <location>
        <position position="1"/>
    </location>
</feature>
<comment type="function">
    <text evidence="9">Catalyzes the first step in the biosynthesis of NAD from nicotinic acid, the ATP-dependent synthesis of beta-nicotinate D-ribonucleotide from nicotinate and 5-phospho-D-ribose 1-phosphate. Helps prevent cellular oxidative stress via its role in NAD biosynthesis.</text>
</comment>
<keyword evidence="6 11" id="KW-0436">Ligase</keyword>
<gene>
    <name evidence="15" type="primary">Naprt</name>
    <name evidence="15" type="ORF">PODPOD_R09996</name>
</gene>
<evidence type="ECO:0000256" key="9">
    <source>
        <dbReference type="ARBA" id="ARBA00023426"/>
    </source>
</evidence>
<feature type="non-terminal residue" evidence="15">
    <location>
        <position position="496"/>
    </location>
</feature>
<dbReference type="SUPFAM" id="SSF51690">
    <property type="entry name" value="Nicotinate/Quinolinate PRTase C-terminal domain-like"/>
    <property type="match status" value="1"/>
</dbReference>
<dbReference type="GO" id="GO:0034355">
    <property type="term" value="P:NAD+ biosynthetic process via the salvage pathway"/>
    <property type="evidence" value="ECO:0007669"/>
    <property type="project" value="TreeGrafter"/>
</dbReference>
<evidence type="ECO:0000313" key="15">
    <source>
        <dbReference type="EMBL" id="NXL53497.1"/>
    </source>
</evidence>
<dbReference type="EMBL" id="VXAO01002194">
    <property type="protein sequence ID" value="NXL53497.1"/>
    <property type="molecule type" value="Genomic_DNA"/>
</dbReference>
<dbReference type="PIRSF" id="PIRSF000484">
    <property type="entry name" value="NAPRT"/>
    <property type="match status" value="1"/>
</dbReference>
<dbReference type="InterPro" id="IPR036068">
    <property type="entry name" value="Nicotinate_pribotase-like_C"/>
</dbReference>
<dbReference type="UniPathway" id="UPA00253">
    <property type="reaction ID" value="UER00457"/>
</dbReference>
<dbReference type="SUPFAM" id="SSF54675">
    <property type="entry name" value="Nicotinate/Quinolinate PRTase N-terminal domain-like"/>
    <property type="match status" value="1"/>
</dbReference>
<evidence type="ECO:0000259" key="13">
    <source>
        <dbReference type="Pfam" id="PF17767"/>
    </source>
</evidence>
<sequence>MALLTDLYQLTMAYGHWRAGRHRAPAAAELFFRRGPFRGAFALGAGLAEGLRWLRAFRFSAADVAYLRSVLPSTTEDAFFDYLATLDASEVTVTAVPEGSVVFARVPFLQVKGPLLVVQLLETTLLCLVSYASLVATNAARFRLLAGPDMRLMEMGLRRAQGPDGALSASKYSYIGGFDCTSNVLAGKLYGIPVRGTIAHSFIMSFTSLEEVQPRVSLPPLAGGEPVDLPALAESWLQRDFQGLLDTYCVRRSGMPNFCAVALALHQLGYRAIGVRLDSGDLAQQSKEIRHVLRACGAHFQVPWFETIPIAVSNDISEQSLEEFSREGSEIDVIGVGTNLVTCPLQPSLGCVYKLVEVNGSPCLKLTEDEEKTTIPGTKTIYRLYDAAGHPFMDLMALEEEPLPSPGQELAVRVLGRLDEASKVVPSTVEPLHRTYFREGQVCEPLPSLPEVRSHAQASLSRLSPAHRQLHEPLPYPVAVTERLHRLLTELQQASQ</sequence>
<dbReference type="PANTHER" id="PTHR11098:SF1">
    <property type="entry name" value="NICOTINATE PHOSPHORIBOSYLTRANSFERASE"/>
    <property type="match status" value="1"/>
</dbReference>
<dbReference type="FunFam" id="3.20.140.10:FF:000012">
    <property type="entry name" value="Nicotinate phosphoribosyltransferase"/>
    <property type="match status" value="1"/>
</dbReference>
<dbReference type="InterPro" id="IPR013785">
    <property type="entry name" value="Aldolase_TIM"/>
</dbReference>
<organism evidence="15 16">
    <name type="scientific">Podilymbus podiceps</name>
    <name type="common">Pied-billed grebe</name>
    <dbReference type="NCBI Taxonomy" id="9252"/>
    <lineage>
        <taxon>Eukaryota</taxon>
        <taxon>Metazoa</taxon>
        <taxon>Chordata</taxon>
        <taxon>Craniata</taxon>
        <taxon>Vertebrata</taxon>
        <taxon>Euteleostomi</taxon>
        <taxon>Archelosauria</taxon>
        <taxon>Archosauria</taxon>
        <taxon>Dinosauria</taxon>
        <taxon>Saurischia</taxon>
        <taxon>Theropoda</taxon>
        <taxon>Coelurosauria</taxon>
        <taxon>Aves</taxon>
        <taxon>Neognathae</taxon>
        <taxon>Neoaves</taxon>
        <taxon>Mirandornithes</taxon>
        <taxon>Podicipediformes</taxon>
        <taxon>Podicipedidae</taxon>
        <taxon>Podilymbus</taxon>
    </lineage>
</organism>
<dbReference type="EC" id="6.3.4.21" evidence="3 11"/>
<dbReference type="NCBIfam" id="TIGR01513">
    <property type="entry name" value="NAPRTase_put"/>
    <property type="match status" value="1"/>
</dbReference>
<dbReference type="GO" id="GO:0004516">
    <property type="term" value="F:nicotinate phosphoribosyltransferase activity"/>
    <property type="evidence" value="ECO:0007669"/>
    <property type="project" value="UniProtKB-UniRule"/>
</dbReference>
<feature type="domain" description="Nicotinate/nicotinamide phosphoribosyltransferase" evidence="12">
    <location>
        <begin position="151"/>
        <end position="375"/>
    </location>
</feature>
<dbReference type="CDD" id="cd01570">
    <property type="entry name" value="NAPRTase_A"/>
    <property type="match status" value="1"/>
</dbReference>
<evidence type="ECO:0000256" key="4">
    <source>
        <dbReference type="ARBA" id="ARBA00021569"/>
    </source>
</evidence>
<keyword evidence="16" id="KW-1185">Reference proteome</keyword>
<dbReference type="GO" id="GO:0016757">
    <property type="term" value="F:glycosyltransferase activity"/>
    <property type="evidence" value="ECO:0007669"/>
    <property type="project" value="UniProtKB-KW"/>
</dbReference>
<dbReference type="InterPro" id="IPR006405">
    <property type="entry name" value="Nic_PRibTrfase_pncB"/>
</dbReference>
<evidence type="ECO:0000256" key="7">
    <source>
        <dbReference type="ARBA" id="ARBA00022642"/>
    </source>
</evidence>
<evidence type="ECO:0000256" key="8">
    <source>
        <dbReference type="ARBA" id="ARBA00022679"/>
    </source>
</evidence>
<dbReference type="InterPro" id="IPR041619">
    <property type="entry name" value="NAPRTase_C"/>
</dbReference>
<keyword evidence="7 11" id="KW-0662">Pyridine nucleotide biosynthesis</keyword>
<comment type="caution">
    <text evidence="15">The sequence shown here is derived from an EMBL/GenBank/DDBJ whole genome shotgun (WGS) entry which is preliminary data.</text>
</comment>
<dbReference type="Gene3D" id="3.20.20.70">
    <property type="entry name" value="Aldolase class I"/>
    <property type="match status" value="1"/>
</dbReference>
<feature type="domain" description="Nicotinate phosphoribosyltransferase C-terminal" evidence="14">
    <location>
        <begin position="379"/>
        <end position="487"/>
    </location>
</feature>
<dbReference type="GO" id="GO:0005829">
    <property type="term" value="C:cytosol"/>
    <property type="evidence" value="ECO:0007669"/>
    <property type="project" value="TreeGrafter"/>
</dbReference>
<evidence type="ECO:0000256" key="5">
    <source>
        <dbReference type="ARBA" id="ARBA00022553"/>
    </source>
</evidence>
<dbReference type="Pfam" id="PF17956">
    <property type="entry name" value="NAPRTase_C"/>
    <property type="match status" value="1"/>
</dbReference>
<dbReference type="Proteomes" id="UP000555275">
    <property type="component" value="Unassembled WGS sequence"/>
</dbReference>
<keyword evidence="15" id="KW-0328">Glycosyltransferase</keyword>
<dbReference type="Pfam" id="PF04095">
    <property type="entry name" value="NAPRTase"/>
    <property type="match status" value="1"/>
</dbReference>
<feature type="domain" description="Nicotinate phosphoribosyltransferase N-terminal" evidence="13">
    <location>
        <begin position="3"/>
        <end position="130"/>
    </location>
</feature>
<dbReference type="OrthoDB" id="193380at2759"/>
<evidence type="ECO:0000313" key="16">
    <source>
        <dbReference type="Proteomes" id="UP000555275"/>
    </source>
</evidence>
<evidence type="ECO:0000256" key="3">
    <source>
        <dbReference type="ARBA" id="ARBA00013236"/>
    </source>
</evidence>
<proteinExistence type="inferred from homology"/>
<dbReference type="Pfam" id="PF17767">
    <property type="entry name" value="NAPRTase_N"/>
    <property type="match status" value="1"/>
</dbReference>
<evidence type="ECO:0000259" key="14">
    <source>
        <dbReference type="Pfam" id="PF17956"/>
    </source>
</evidence>